<evidence type="ECO:0000313" key="1">
    <source>
        <dbReference type="EMBL" id="GAA1692133.1"/>
    </source>
</evidence>
<dbReference type="EMBL" id="BAAANF010000015">
    <property type="protein sequence ID" value="GAA1692133.1"/>
    <property type="molecule type" value="Genomic_DNA"/>
</dbReference>
<proteinExistence type="predicted"/>
<dbReference type="SUPFAM" id="SSF55961">
    <property type="entry name" value="Bet v1-like"/>
    <property type="match status" value="1"/>
</dbReference>
<name>A0ABN2HRE4_9ACTN</name>
<comment type="caution">
    <text evidence="1">The sequence shown here is derived from an EMBL/GenBank/DDBJ whole genome shotgun (WGS) entry which is preliminary data.</text>
</comment>
<reference evidence="1 2" key="1">
    <citation type="journal article" date="2019" name="Int. J. Syst. Evol. Microbiol.">
        <title>The Global Catalogue of Microorganisms (GCM) 10K type strain sequencing project: providing services to taxonomists for standard genome sequencing and annotation.</title>
        <authorList>
            <consortium name="The Broad Institute Genomics Platform"/>
            <consortium name="The Broad Institute Genome Sequencing Center for Infectious Disease"/>
            <person name="Wu L."/>
            <person name="Ma J."/>
        </authorList>
    </citation>
    <scope>NUCLEOTIDE SEQUENCE [LARGE SCALE GENOMIC DNA]</scope>
    <source>
        <strain evidence="1 2">JCM 14307</strain>
    </source>
</reference>
<gene>
    <name evidence="1" type="ORF">GCM10009745_41880</name>
</gene>
<dbReference type="Gene3D" id="3.30.530.20">
    <property type="match status" value="1"/>
</dbReference>
<protein>
    <submittedName>
        <fullName evidence="1">SRPBCC family protein</fullName>
    </submittedName>
</protein>
<dbReference type="RefSeq" id="WP_344154367.1">
    <property type="nucleotide sequence ID" value="NZ_BAAANF010000015.1"/>
</dbReference>
<dbReference type="InterPro" id="IPR019587">
    <property type="entry name" value="Polyketide_cyclase/dehydratase"/>
</dbReference>
<accession>A0ABN2HRE4</accession>
<keyword evidence="2" id="KW-1185">Reference proteome</keyword>
<sequence>MPDLTETITVAAPADALYTLVSDLPRMGEWSPECTGVAWNSSTPGPAVGARFVGRNRVGAARWLTQGKVIEADPGRRFTFKIFFGPLQVALWSYEFTPTAEGCVVAESWTDRRPAALRSAMNAIFGDRLKLNQRGIRITLDRLKAAAEA</sequence>
<dbReference type="Proteomes" id="UP001500280">
    <property type="component" value="Unassembled WGS sequence"/>
</dbReference>
<dbReference type="Pfam" id="PF10604">
    <property type="entry name" value="Polyketide_cyc2"/>
    <property type="match status" value="1"/>
</dbReference>
<evidence type="ECO:0000313" key="2">
    <source>
        <dbReference type="Proteomes" id="UP001500280"/>
    </source>
</evidence>
<dbReference type="InterPro" id="IPR023393">
    <property type="entry name" value="START-like_dom_sf"/>
</dbReference>
<organism evidence="1 2">
    <name type="scientific">Kribbella yunnanensis</name>
    <dbReference type="NCBI Taxonomy" id="190194"/>
    <lineage>
        <taxon>Bacteria</taxon>
        <taxon>Bacillati</taxon>
        <taxon>Actinomycetota</taxon>
        <taxon>Actinomycetes</taxon>
        <taxon>Propionibacteriales</taxon>
        <taxon>Kribbellaceae</taxon>
        <taxon>Kribbella</taxon>
    </lineage>
</organism>
<dbReference type="CDD" id="cd07812">
    <property type="entry name" value="SRPBCC"/>
    <property type="match status" value="1"/>
</dbReference>